<feature type="region of interest" description="Disordered" evidence="1">
    <location>
        <begin position="1"/>
        <end position="26"/>
    </location>
</feature>
<feature type="region of interest" description="Disordered" evidence="1">
    <location>
        <begin position="1447"/>
        <end position="1474"/>
    </location>
</feature>
<organism evidence="4 5">
    <name type="scientific">Roseiconus nitratireducens</name>
    <dbReference type="NCBI Taxonomy" id="2605748"/>
    <lineage>
        <taxon>Bacteria</taxon>
        <taxon>Pseudomonadati</taxon>
        <taxon>Planctomycetota</taxon>
        <taxon>Planctomycetia</taxon>
        <taxon>Pirellulales</taxon>
        <taxon>Pirellulaceae</taxon>
        <taxon>Roseiconus</taxon>
    </lineage>
</organism>
<feature type="compositionally biased region" description="Acidic residues" evidence="1">
    <location>
        <begin position="118"/>
        <end position="137"/>
    </location>
</feature>
<feature type="compositionally biased region" description="Low complexity" evidence="1">
    <location>
        <begin position="1642"/>
        <end position="1655"/>
    </location>
</feature>
<feature type="compositionally biased region" description="Basic and acidic residues" evidence="1">
    <location>
        <begin position="1613"/>
        <end position="1624"/>
    </location>
</feature>
<feature type="compositionally biased region" description="Polar residues" evidence="1">
    <location>
        <begin position="1286"/>
        <end position="1300"/>
    </location>
</feature>
<evidence type="ECO:0000256" key="2">
    <source>
        <dbReference type="SAM" id="Phobius"/>
    </source>
</evidence>
<keyword evidence="3" id="KW-0732">Signal</keyword>
<feature type="region of interest" description="Disordered" evidence="1">
    <location>
        <begin position="1286"/>
        <end position="1306"/>
    </location>
</feature>
<protein>
    <submittedName>
        <fullName evidence="4">Uncharacterized protein</fullName>
    </submittedName>
</protein>
<evidence type="ECO:0000256" key="3">
    <source>
        <dbReference type="SAM" id="SignalP"/>
    </source>
</evidence>
<feature type="region of interest" description="Disordered" evidence="1">
    <location>
        <begin position="1593"/>
        <end position="1686"/>
    </location>
</feature>
<evidence type="ECO:0000256" key="1">
    <source>
        <dbReference type="SAM" id="MobiDB-lite"/>
    </source>
</evidence>
<feature type="compositionally biased region" description="Basic and acidic residues" evidence="1">
    <location>
        <begin position="1656"/>
        <end position="1667"/>
    </location>
</feature>
<feature type="transmembrane region" description="Helical" evidence="2">
    <location>
        <begin position="1190"/>
        <end position="1208"/>
    </location>
</feature>
<name>A0A5M6DCP6_9BACT</name>
<dbReference type="Proteomes" id="UP000324479">
    <property type="component" value="Unassembled WGS sequence"/>
</dbReference>
<dbReference type="PANTHER" id="PTHR48125:SF10">
    <property type="entry name" value="OS12G0136300 PROTEIN"/>
    <property type="match status" value="1"/>
</dbReference>
<feature type="region of interest" description="Disordered" evidence="1">
    <location>
        <begin position="310"/>
        <end position="334"/>
    </location>
</feature>
<dbReference type="PANTHER" id="PTHR48125">
    <property type="entry name" value="LP07818P1"/>
    <property type="match status" value="1"/>
</dbReference>
<sequence>MTPQSDVVFGRQKPLGRHSSRPRLTARTPQAWQALLLLAGWMLLATHAAAQDAAPTDTPANKPVPPRVSDPSGQGADDKTTSEAVETPAGNAVSDTEPASPLEQASSSEDDLHQGDPGSEEPNVDQPNADEPDADQPAEDRPNPKQRSAGDSANTPAEQGSATGAGTPATGDAPTSLPLPVRNRDGRPLRPIGVYQSQLADVVPPSFRAVSMDELKRSLGEPNQRVLGPDRARLVSGFYDVRLVDDVLVSQLSRFVIEQDGPGIVRQRLGKVNLAIGRATGSGPSSTASLDGPHLEVDEDGSLVAVVARRAASETPTATSADAADPSPTESYRSATRSDIRFGWTLKSERLADVQKFDLRLPRTPQTRLIISTPRDVSLESDQGVLVESPGPPPDADLESRSGNIRWYVLEAGGLNRVELYAKRRSKADAEAAILVRRESRQYEIDLSGVTWSHRLTIELPRPRNTLRLRSELGTVSAVRVNSVRADHTVLRRTDGQSLVDIALPSGRSTDPPAGATRGTPAAQGMVDLITLTITGNSLWEIDDGICELPSIAFVDSNVIRTESSTQAVVTVFQPLAVAQWDLPPKWEQTVPSPPRAGETMLVADGPPIADDSAQGSWSRLRLLPKPVLAFDEVWMRLNVEESPAEVLRGKVRFRCRRLSDQRVPIELEAEPSWTIDEVTMVGSGRRIGVSPGAKEITIWPTAAEFEASTVQIDVAGHKTLERVQGRLGIPSTWMARPRHHHAARLTAFQPPKLRRFDGDSVMLDGRVEASQLDPAARSFLQPTSETLLLRQPSSGTPRVALESIDISFGVSLRYQIETEGGKVAETIVVTAETPQPIPELTILTGSPFAPEAPPEGQTDSQPTLPPFRWSLQRGDQSVTVSLPDSNVREVPEAGPGAYVVDLEDRDLRDFELVGRRTRSADQQITISLPSVRGAASQSAEVSLGPEWQCVQFPPSVQLVPGPSLDRGAEATGNLPQHLRYDPVVRPEIVIQRAPLDSMTCLIWRQTLDVTACSRNEDLFQLGAEISAKSPVNVSFDPELEVISIVRNGASYVPQRRSKGQVWIEPQRQTDQFVISFRRRHDNVAWIRACTIPKVLIAGSALRSEISYGAGDGTLLLKRPAADADVFASQVSVASPASEDTSANPDAATFTAPATLVLLDRHVAIGLGWLAAGLVFALAWAMARWLAIGPPLLLAIVLLALGAAVIWWPNQAAILAWIATPTCLAALVQSLAGWGRPEPSAVVATPESPSRASHGSSLRKRLSDLSHPSKRSLILLVALTAVGPSRTQAQNDGKSASPGNGPTKAAEAPIDLLVPLSSDHRPVGDKVYLSQRDYQSLTEANDPDQPVSVRFRSADYRVVLSQSRDDTDSIEAAIQADFQIHPSGPGTRVRLPIRAETLRRVELLTDDQSRIVRFAVDQTGFVAVTLPPGDEFRLRVTLVPEIVALQPRSATQRSTSSDPPTGVRPSIDAEDGSTSLIDADRRRELTQIRLTIPPIHTAHVIVEAPREIIVNSLGSAYGRTVFQTDLGRYEAELGPVGELSITCKLADPLGTFRSRALGRSYRITAGLNSTIVECEVDPERRIEEGESIQLTVLGPRPTGMTSIGWTMENLVPRPEDVPGDRRSGEAAQADTDESPTGRDALPSDASPSDSSPSDSSRPDSSRPDSSRPDPPTPEPNPAESQSTSGVYRFVKQTDADVPIRLMWTLPTVLNDPTSTEDSVVMPVPEVFSGSTMRSAPTLFAIESAAQIRVSELASESIPVANDVFFESWRGFRGTIDRVFLSSDGFPSFVFLRNKYPQPTLKLDHRLHIADSGMELSLRAEIMDLRPAVRRTVLSLPAGFRLTQCSVNETPLTDLSLLPTDGNQSRLGNDLSIGDRRVDGRMTIEATGQMNLPRRGTRILPRFQLHSAGDATATYRITRDRSVTVDLIEPSPEGDRDSASPWKEAVMSREDLSSGRIPVASIQNELATAESADQVKPAWSRARIRIAKRPRSGSFPCEQTMAMRYTGGQWVCDTAISIARGPCPDYIDVQIPSRWASDLQVSGAPLWVTRSSNDAVITVVRIALIDPETGKLPPADANATEQNPDARRVIITGTLDNSDQIRVSVPAVQVLGGGRREQTVAVPDRLTTETIRWRRRAVSPKPAAERWYAALGDNIQSPENYSLYGIDSGTWSIELEPLSQATVAPVALASDARVFLDQDHAFVLQRFDLMPETRDEVVVAIPSKGHLIGAWSAGRSIDPKLARASDVTEDSRPAAATKRLALPLTYSRLPQAIEILIRVPVTDGNIRDYLPTLPDLVTEQSWIAYYKIPRERQTSKLLLADVPPEESVPEFLEDRTTRRALALAASVVNAVQRSRDTLAERSDEEISRWLSPWISRYKSLAMQSGHTVQIPSPPATEARSNGEAEPDSADAGSDQPSSDSPNATKSLPAAWSPDVDVQMQWKRLDEQLLEIANRFLVKDATIPTMLFADSRFADYQPITILELDADKSLPTIEQEFYQSAAFRSSLRNLLTLLMIGVSIVLLWPFRQRVGQRMTHPALWLLMMGLLGIFLIPLPVAFTLIITAISLPGIQYLKSRRRRPRNPVSTPASTSY</sequence>
<feature type="compositionally biased region" description="Low complexity" evidence="1">
    <location>
        <begin position="50"/>
        <end position="60"/>
    </location>
</feature>
<feature type="compositionally biased region" description="Polar residues" evidence="1">
    <location>
        <begin position="2413"/>
        <end position="2424"/>
    </location>
</feature>
<proteinExistence type="predicted"/>
<gene>
    <name evidence="4" type="ORF">FYK55_06695</name>
</gene>
<feature type="transmembrane region" description="Helical" evidence="2">
    <location>
        <begin position="2505"/>
        <end position="2524"/>
    </location>
</feature>
<evidence type="ECO:0000313" key="4">
    <source>
        <dbReference type="EMBL" id="KAA5545338.1"/>
    </source>
</evidence>
<reference evidence="4 5" key="1">
    <citation type="submission" date="2019-08" db="EMBL/GenBank/DDBJ databases">
        <authorList>
            <person name="Dhanesh K."/>
            <person name="Kumar G."/>
            <person name="Sasikala C."/>
            <person name="Venkata Ramana C."/>
        </authorList>
    </citation>
    <scope>NUCLEOTIDE SEQUENCE [LARGE SCALE GENOMIC DNA]</scope>
    <source>
        <strain evidence="4 5">JC645</strain>
    </source>
</reference>
<evidence type="ECO:0000313" key="5">
    <source>
        <dbReference type="Proteomes" id="UP000324479"/>
    </source>
</evidence>
<feature type="compositionally biased region" description="Polar residues" evidence="1">
    <location>
        <begin position="1448"/>
        <end position="1459"/>
    </location>
</feature>
<comment type="caution">
    <text evidence="4">The sequence shown here is derived from an EMBL/GenBank/DDBJ whole genome shotgun (WGS) entry which is preliminary data.</text>
</comment>
<feature type="transmembrane region" description="Helical" evidence="2">
    <location>
        <begin position="2536"/>
        <end position="2568"/>
    </location>
</feature>
<keyword evidence="2" id="KW-0472">Membrane</keyword>
<feature type="compositionally biased region" description="Low complexity" evidence="1">
    <location>
        <begin position="310"/>
        <end position="329"/>
    </location>
</feature>
<feature type="region of interest" description="Disordered" evidence="1">
    <location>
        <begin position="1239"/>
        <end position="1264"/>
    </location>
</feature>
<keyword evidence="5" id="KW-1185">Reference proteome</keyword>
<feature type="compositionally biased region" description="Polar residues" evidence="1">
    <location>
        <begin position="1247"/>
        <end position="1256"/>
    </location>
</feature>
<feature type="region of interest" description="Disordered" evidence="1">
    <location>
        <begin position="50"/>
        <end position="189"/>
    </location>
</feature>
<feature type="chain" id="PRO_5024454849" evidence="3">
    <location>
        <begin position="51"/>
        <end position="2590"/>
    </location>
</feature>
<feature type="compositionally biased region" description="Low complexity" evidence="1">
    <location>
        <begin position="160"/>
        <end position="176"/>
    </location>
</feature>
<keyword evidence="2" id="KW-0812">Transmembrane</keyword>
<feature type="transmembrane region" description="Helical" evidence="2">
    <location>
        <begin position="1163"/>
        <end position="1183"/>
    </location>
</feature>
<dbReference type="RefSeq" id="WP_150075608.1">
    <property type="nucleotide sequence ID" value="NZ_VWOX01000003.1"/>
</dbReference>
<feature type="region of interest" description="Disordered" evidence="1">
    <location>
        <begin position="381"/>
        <end position="400"/>
    </location>
</feature>
<feature type="compositionally biased region" description="Polar residues" evidence="1">
    <location>
        <begin position="145"/>
        <end position="158"/>
    </location>
</feature>
<feature type="signal peptide" evidence="3">
    <location>
        <begin position="1"/>
        <end position="50"/>
    </location>
</feature>
<keyword evidence="2" id="KW-1133">Transmembrane helix</keyword>
<dbReference type="EMBL" id="VWOX01000003">
    <property type="protein sequence ID" value="KAA5545338.1"/>
    <property type="molecule type" value="Genomic_DNA"/>
</dbReference>
<accession>A0A5M6DCP6</accession>
<feature type="region of interest" description="Disordered" evidence="1">
    <location>
        <begin position="2384"/>
        <end position="2428"/>
    </location>
</feature>